<dbReference type="RefSeq" id="WP_191838022.1">
    <property type="nucleotide sequence ID" value="NZ_BAAALB010000003.1"/>
</dbReference>
<dbReference type="InterPro" id="IPR036259">
    <property type="entry name" value="MFS_trans_sf"/>
</dbReference>
<proteinExistence type="inferred from homology"/>
<comment type="caution">
    <text evidence="9">The sequence shown here is derived from an EMBL/GenBank/DDBJ whole genome shotgun (WGS) entry which is preliminary data.</text>
</comment>
<dbReference type="GO" id="GO:0042128">
    <property type="term" value="P:nitrate assimilation"/>
    <property type="evidence" value="ECO:0007669"/>
    <property type="project" value="UniProtKB-KW"/>
</dbReference>
<dbReference type="GO" id="GO:0015112">
    <property type="term" value="F:nitrate transmembrane transporter activity"/>
    <property type="evidence" value="ECO:0007669"/>
    <property type="project" value="InterPro"/>
</dbReference>
<feature type="transmembrane region" description="Helical" evidence="7">
    <location>
        <begin position="219"/>
        <end position="238"/>
    </location>
</feature>
<dbReference type="SUPFAM" id="SSF103473">
    <property type="entry name" value="MFS general substrate transporter"/>
    <property type="match status" value="1"/>
</dbReference>
<feature type="transmembrane region" description="Helical" evidence="7">
    <location>
        <begin position="339"/>
        <end position="362"/>
    </location>
</feature>
<evidence type="ECO:0000256" key="7">
    <source>
        <dbReference type="SAM" id="Phobius"/>
    </source>
</evidence>
<dbReference type="Pfam" id="PF07690">
    <property type="entry name" value="MFS_1"/>
    <property type="match status" value="2"/>
</dbReference>
<evidence type="ECO:0000256" key="2">
    <source>
        <dbReference type="ARBA" id="ARBA00008432"/>
    </source>
</evidence>
<keyword evidence="6 7" id="KW-0472">Membrane</keyword>
<evidence type="ECO:0000256" key="1">
    <source>
        <dbReference type="ARBA" id="ARBA00004651"/>
    </source>
</evidence>
<evidence type="ECO:0000313" key="9">
    <source>
        <dbReference type="EMBL" id="GIF91776.1"/>
    </source>
</evidence>
<feature type="transmembrane region" description="Helical" evidence="7">
    <location>
        <begin position="368"/>
        <end position="387"/>
    </location>
</feature>
<comment type="subcellular location">
    <subcellularLocation>
        <location evidence="1">Cell membrane</location>
        <topology evidence="1">Multi-pass membrane protein</topology>
    </subcellularLocation>
</comment>
<keyword evidence="3 7" id="KW-0812">Transmembrane</keyword>
<sequence length="411" mass="42668">MSAAAAERVPRGAYVNLILAALGFLLTAWAWGLISPLSAFYKQHLGLSSVQQSVLVAVPVLVGSLGRIPVGALTDVLGARVMLPAIAFLTIIPVLLLTVAGDSYPAMLAVGFLLGIGGTPFAAAIPHGNGWFPPSRRGVALGVIGMGMGGTAIAALLTKPMREIGPNAQFYLCAAVLAVYGVVAWLVLREPPGRTVPAEPFAHRFTEAARQPMTWPLSALYAVTFGGYVSFAVYLVTYLQSQYGLEQGDASLKAAGFTLVAVVFRPPGGWLADRVGGAKVLSLCLAVLAVMAVWQSFAPPLYPWATITFLIMAAMLGAGAGAVFSLLAQVVPRPKVGAVTGIVGAMGGLGGFVPPLVMGAVYGATGHYTIGLLLLALVALAALAYTWTQRNRRPPVDAAVKAPARPDLKTR</sequence>
<evidence type="ECO:0000256" key="3">
    <source>
        <dbReference type="ARBA" id="ARBA00022692"/>
    </source>
</evidence>
<dbReference type="Gene3D" id="1.20.1250.20">
    <property type="entry name" value="MFS general substrate transporter like domains"/>
    <property type="match status" value="2"/>
</dbReference>
<dbReference type="InterPro" id="IPR044772">
    <property type="entry name" value="NO3_transporter"/>
</dbReference>
<dbReference type="PROSITE" id="PS50850">
    <property type="entry name" value="MFS"/>
    <property type="match status" value="1"/>
</dbReference>
<dbReference type="InterPro" id="IPR011701">
    <property type="entry name" value="MFS"/>
</dbReference>
<organism evidence="9 10">
    <name type="scientific">Catellatospora chokoriensis</name>
    <dbReference type="NCBI Taxonomy" id="310353"/>
    <lineage>
        <taxon>Bacteria</taxon>
        <taxon>Bacillati</taxon>
        <taxon>Actinomycetota</taxon>
        <taxon>Actinomycetes</taxon>
        <taxon>Micromonosporales</taxon>
        <taxon>Micromonosporaceae</taxon>
        <taxon>Catellatospora</taxon>
    </lineage>
</organism>
<dbReference type="AlphaFoldDB" id="A0A8J3JVF9"/>
<feature type="transmembrane region" description="Helical" evidence="7">
    <location>
        <begin position="81"/>
        <end position="100"/>
    </location>
</feature>
<feature type="transmembrane region" description="Helical" evidence="7">
    <location>
        <begin position="280"/>
        <end position="298"/>
    </location>
</feature>
<keyword evidence="5" id="KW-0534">Nitrate assimilation</keyword>
<evidence type="ECO:0000259" key="8">
    <source>
        <dbReference type="PROSITE" id="PS50850"/>
    </source>
</evidence>
<evidence type="ECO:0000313" key="10">
    <source>
        <dbReference type="Proteomes" id="UP000619293"/>
    </source>
</evidence>
<comment type="similarity">
    <text evidence="2">Belongs to the major facilitator superfamily. Nitrate/nitrite porter (TC 2.A.1.8) family.</text>
</comment>
<evidence type="ECO:0000256" key="5">
    <source>
        <dbReference type="ARBA" id="ARBA00023063"/>
    </source>
</evidence>
<dbReference type="PANTHER" id="PTHR23515">
    <property type="entry name" value="HIGH-AFFINITY NITRATE TRANSPORTER 2.3"/>
    <property type="match status" value="1"/>
</dbReference>
<dbReference type="EMBL" id="BONG01000036">
    <property type="protein sequence ID" value="GIF91776.1"/>
    <property type="molecule type" value="Genomic_DNA"/>
</dbReference>
<reference evidence="9 10" key="1">
    <citation type="submission" date="2021-01" db="EMBL/GenBank/DDBJ databases">
        <title>Whole genome shotgun sequence of Catellatospora chokoriensis NBRC 107358.</title>
        <authorList>
            <person name="Komaki H."/>
            <person name="Tamura T."/>
        </authorList>
    </citation>
    <scope>NUCLEOTIDE SEQUENCE [LARGE SCALE GENOMIC DNA]</scope>
    <source>
        <strain evidence="9 10">NBRC 107358</strain>
    </source>
</reference>
<gene>
    <name evidence="9" type="ORF">Cch02nite_52200</name>
</gene>
<keyword evidence="4 7" id="KW-1133">Transmembrane helix</keyword>
<protein>
    <submittedName>
        <fullName evidence="9">MFS transporter</fullName>
    </submittedName>
</protein>
<accession>A0A8J3JVF9</accession>
<keyword evidence="10" id="KW-1185">Reference proteome</keyword>
<dbReference type="GO" id="GO:0005886">
    <property type="term" value="C:plasma membrane"/>
    <property type="evidence" value="ECO:0007669"/>
    <property type="project" value="UniProtKB-SubCell"/>
</dbReference>
<evidence type="ECO:0000256" key="4">
    <source>
        <dbReference type="ARBA" id="ARBA00022989"/>
    </source>
</evidence>
<feature type="transmembrane region" description="Helical" evidence="7">
    <location>
        <begin position="12"/>
        <end position="34"/>
    </location>
</feature>
<feature type="transmembrane region" description="Helical" evidence="7">
    <location>
        <begin position="250"/>
        <end position="268"/>
    </location>
</feature>
<dbReference type="Proteomes" id="UP000619293">
    <property type="component" value="Unassembled WGS sequence"/>
</dbReference>
<feature type="transmembrane region" description="Helical" evidence="7">
    <location>
        <begin position="54"/>
        <end position="74"/>
    </location>
</feature>
<feature type="transmembrane region" description="Helical" evidence="7">
    <location>
        <begin position="106"/>
        <end position="126"/>
    </location>
</feature>
<name>A0A8J3JVF9_9ACTN</name>
<dbReference type="InterPro" id="IPR020846">
    <property type="entry name" value="MFS_dom"/>
</dbReference>
<feature type="transmembrane region" description="Helical" evidence="7">
    <location>
        <begin position="138"/>
        <end position="157"/>
    </location>
</feature>
<feature type="domain" description="Major facilitator superfamily (MFS) profile" evidence="8">
    <location>
        <begin position="16"/>
        <end position="394"/>
    </location>
</feature>
<evidence type="ECO:0000256" key="6">
    <source>
        <dbReference type="ARBA" id="ARBA00023136"/>
    </source>
</evidence>
<feature type="transmembrane region" description="Helical" evidence="7">
    <location>
        <begin position="169"/>
        <end position="188"/>
    </location>
</feature>
<dbReference type="CDD" id="cd17341">
    <property type="entry name" value="MFS_NRT2_like"/>
    <property type="match status" value="1"/>
</dbReference>
<feature type="transmembrane region" description="Helical" evidence="7">
    <location>
        <begin position="304"/>
        <end position="327"/>
    </location>
</feature>